<dbReference type="Pfam" id="PF04138">
    <property type="entry name" value="GtrA_DPMS_TM"/>
    <property type="match status" value="1"/>
</dbReference>
<dbReference type="AlphaFoldDB" id="A0A2H0R5S2"/>
<dbReference type="GO" id="GO:0005886">
    <property type="term" value="C:plasma membrane"/>
    <property type="evidence" value="ECO:0007669"/>
    <property type="project" value="TreeGrafter"/>
</dbReference>
<dbReference type="EMBL" id="PCXP01000030">
    <property type="protein sequence ID" value="PIR41686.1"/>
    <property type="molecule type" value="Genomic_DNA"/>
</dbReference>
<dbReference type="InterPro" id="IPR007267">
    <property type="entry name" value="GtrA_DPMS_TM"/>
</dbReference>
<dbReference type="PANTHER" id="PTHR38459">
    <property type="entry name" value="PROPHAGE BACTOPRENOL-LINKED GLUCOSE TRANSLOCASE HOMOLOG"/>
    <property type="match status" value="1"/>
</dbReference>
<feature type="transmembrane region" description="Helical" evidence="6">
    <location>
        <begin position="180"/>
        <end position="203"/>
    </location>
</feature>
<reference evidence="8 9" key="1">
    <citation type="submission" date="2017-09" db="EMBL/GenBank/DDBJ databases">
        <title>Depth-based differentiation of microbial function through sediment-hosted aquifers and enrichment of novel symbionts in the deep terrestrial subsurface.</title>
        <authorList>
            <person name="Probst A.J."/>
            <person name="Ladd B."/>
            <person name="Jarett J.K."/>
            <person name="Geller-Mcgrath D.E."/>
            <person name="Sieber C.M."/>
            <person name="Emerson J.B."/>
            <person name="Anantharaman K."/>
            <person name="Thomas B.C."/>
            <person name="Malmstrom R."/>
            <person name="Stieglmeier M."/>
            <person name="Klingl A."/>
            <person name="Woyke T."/>
            <person name="Ryan C.M."/>
            <person name="Banfield J.F."/>
        </authorList>
    </citation>
    <scope>NUCLEOTIDE SEQUENCE [LARGE SCALE GENOMIC DNA]</scope>
    <source>
        <strain evidence="8">CG10_big_fil_rev_8_21_14_0_10_37_15</strain>
    </source>
</reference>
<evidence type="ECO:0000259" key="7">
    <source>
        <dbReference type="Pfam" id="PF04138"/>
    </source>
</evidence>
<sequence>MNFFLKFSRKDLFFSFVTGLITGFSAWRIFEYLEIPKFGNFSFFWLILIVPVLWFLGVNLGYFLGRWLSFFNQFGKFSAVGFTNAAVYFGILNFLIYWFGINKGLWYSVFIALSFVIGATHSYFWNKFWVFDATDSDVSGQEFSKFLGVSMIAGLLNVGIASGVVNLINPIFELTLDQWANIGGVAGSAVALAASFIGFKLVVFKK</sequence>
<evidence type="ECO:0000256" key="5">
    <source>
        <dbReference type="ARBA" id="ARBA00023136"/>
    </source>
</evidence>
<dbReference type="GO" id="GO:0000271">
    <property type="term" value="P:polysaccharide biosynthetic process"/>
    <property type="evidence" value="ECO:0007669"/>
    <property type="project" value="InterPro"/>
</dbReference>
<feature type="transmembrane region" description="Helical" evidence="6">
    <location>
        <begin position="42"/>
        <end position="65"/>
    </location>
</feature>
<comment type="similarity">
    <text evidence="2">Belongs to the GtrA family.</text>
</comment>
<dbReference type="Proteomes" id="UP000230208">
    <property type="component" value="Unassembled WGS sequence"/>
</dbReference>
<organism evidence="8 9">
    <name type="scientific">Candidatus Yanofskybacteria bacterium CG10_big_fil_rev_8_21_14_0_10_37_15</name>
    <dbReference type="NCBI Taxonomy" id="1975097"/>
    <lineage>
        <taxon>Bacteria</taxon>
        <taxon>Candidatus Yanofskyibacteriota</taxon>
    </lineage>
</organism>
<evidence type="ECO:0000256" key="2">
    <source>
        <dbReference type="ARBA" id="ARBA00009399"/>
    </source>
</evidence>
<keyword evidence="3 6" id="KW-0812">Transmembrane</keyword>
<dbReference type="InterPro" id="IPR051401">
    <property type="entry name" value="GtrA_CellWall_Glycosyl"/>
</dbReference>
<feature type="transmembrane region" description="Helical" evidence="6">
    <location>
        <begin position="105"/>
        <end position="125"/>
    </location>
</feature>
<keyword evidence="4 6" id="KW-1133">Transmembrane helix</keyword>
<protein>
    <recommendedName>
        <fullName evidence="7">GtrA/DPMS transmembrane domain-containing protein</fullName>
    </recommendedName>
</protein>
<name>A0A2H0R5S2_9BACT</name>
<comment type="subcellular location">
    <subcellularLocation>
        <location evidence="1">Membrane</location>
        <topology evidence="1">Multi-pass membrane protein</topology>
    </subcellularLocation>
</comment>
<evidence type="ECO:0000256" key="4">
    <source>
        <dbReference type="ARBA" id="ARBA00022989"/>
    </source>
</evidence>
<feature type="domain" description="GtrA/DPMS transmembrane" evidence="7">
    <location>
        <begin position="76"/>
        <end position="204"/>
    </location>
</feature>
<feature type="transmembrane region" description="Helical" evidence="6">
    <location>
        <begin position="12"/>
        <end position="30"/>
    </location>
</feature>
<feature type="transmembrane region" description="Helical" evidence="6">
    <location>
        <begin position="77"/>
        <end position="99"/>
    </location>
</feature>
<feature type="transmembrane region" description="Helical" evidence="6">
    <location>
        <begin position="146"/>
        <end position="168"/>
    </location>
</feature>
<evidence type="ECO:0000256" key="6">
    <source>
        <dbReference type="SAM" id="Phobius"/>
    </source>
</evidence>
<keyword evidence="5 6" id="KW-0472">Membrane</keyword>
<evidence type="ECO:0000313" key="9">
    <source>
        <dbReference type="Proteomes" id="UP000230208"/>
    </source>
</evidence>
<dbReference type="PANTHER" id="PTHR38459:SF1">
    <property type="entry name" value="PROPHAGE BACTOPRENOL-LINKED GLUCOSE TRANSLOCASE HOMOLOG"/>
    <property type="match status" value="1"/>
</dbReference>
<evidence type="ECO:0000256" key="3">
    <source>
        <dbReference type="ARBA" id="ARBA00022692"/>
    </source>
</evidence>
<proteinExistence type="inferred from homology"/>
<accession>A0A2H0R5S2</accession>
<comment type="caution">
    <text evidence="8">The sequence shown here is derived from an EMBL/GenBank/DDBJ whole genome shotgun (WGS) entry which is preliminary data.</text>
</comment>
<gene>
    <name evidence="8" type="ORF">COV30_02485</name>
</gene>
<evidence type="ECO:0000313" key="8">
    <source>
        <dbReference type="EMBL" id="PIR41686.1"/>
    </source>
</evidence>
<evidence type="ECO:0000256" key="1">
    <source>
        <dbReference type="ARBA" id="ARBA00004141"/>
    </source>
</evidence>